<dbReference type="Proteomes" id="UP000305948">
    <property type="component" value="Unassembled WGS sequence"/>
</dbReference>
<sequence>MTTLITLLLLVLLGLAPRHHASAPRATQTVTIQGRWKDTRASLGLPPVPDTVVLQVTPPVPPGRTISRIELRRRISSGQQEGEPELHFTEDALEEPKLSLREIGNMFRETILAEKASAPATPRTQGRKKATG</sequence>
<evidence type="ECO:0000256" key="2">
    <source>
        <dbReference type="SAM" id="SignalP"/>
    </source>
</evidence>
<accession>A0A5C3MX25</accession>
<keyword evidence="4" id="KW-1185">Reference proteome</keyword>
<dbReference type="AlphaFoldDB" id="A0A5C3MX25"/>
<feature type="chain" id="PRO_5023007040" evidence="2">
    <location>
        <begin position="22"/>
        <end position="132"/>
    </location>
</feature>
<feature type="signal peptide" evidence="2">
    <location>
        <begin position="1"/>
        <end position="21"/>
    </location>
</feature>
<reference evidence="3 4" key="1">
    <citation type="journal article" date="2019" name="Nat. Ecol. Evol.">
        <title>Megaphylogeny resolves global patterns of mushroom evolution.</title>
        <authorList>
            <person name="Varga T."/>
            <person name="Krizsan K."/>
            <person name="Foldi C."/>
            <person name="Dima B."/>
            <person name="Sanchez-Garcia M."/>
            <person name="Sanchez-Ramirez S."/>
            <person name="Szollosi G.J."/>
            <person name="Szarkandi J.G."/>
            <person name="Papp V."/>
            <person name="Albert L."/>
            <person name="Andreopoulos W."/>
            <person name="Angelini C."/>
            <person name="Antonin V."/>
            <person name="Barry K.W."/>
            <person name="Bougher N.L."/>
            <person name="Buchanan P."/>
            <person name="Buyck B."/>
            <person name="Bense V."/>
            <person name="Catcheside P."/>
            <person name="Chovatia M."/>
            <person name="Cooper J."/>
            <person name="Damon W."/>
            <person name="Desjardin D."/>
            <person name="Finy P."/>
            <person name="Geml J."/>
            <person name="Haridas S."/>
            <person name="Hughes K."/>
            <person name="Justo A."/>
            <person name="Karasinski D."/>
            <person name="Kautmanova I."/>
            <person name="Kiss B."/>
            <person name="Kocsube S."/>
            <person name="Kotiranta H."/>
            <person name="LaButti K.M."/>
            <person name="Lechner B.E."/>
            <person name="Liimatainen K."/>
            <person name="Lipzen A."/>
            <person name="Lukacs Z."/>
            <person name="Mihaltcheva S."/>
            <person name="Morgado L.N."/>
            <person name="Niskanen T."/>
            <person name="Noordeloos M.E."/>
            <person name="Ohm R.A."/>
            <person name="Ortiz-Santana B."/>
            <person name="Ovrebo C."/>
            <person name="Racz N."/>
            <person name="Riley R."/>
            <person name="Savchenko A."/>
            <person name="Shiryaev A."/>
            <person name="Soop K."/>
            <person name="Spirin V."/>
            <person name="Szebenyi C."/>
            <person name="Tomsovsky M."/>
            <person name="Tulloss R.E."/>
            <person name="Uehling J."/>
            <person name="Grigoriev I.V."/>
            <person name="Vagvolgyi C."/>
            <person name="Papp T."/>
            <person name="Martin F.M."/>
            <person name="Miettinen O."/>
            <person name="Hibbett D.S."/>
            <person name="Nagy L.G."/>
        </authorList>
    </citation>
    <scope>NUCLEOTIDE SEQUENCE [LARGE SCALE GENOMIC DNA]</scope>
    <source>
        <strain evidence="3 4">OMC1185</strain>
    </source>
</reference>
<organism evidence="3 4">
    <name type="scientific">Heliocybe sulcata</name>
    <dbReference type="NCBI Taxonomy" id="5364"/>
    <lineage>
        <taxon>Eukaryota</taxon>
        <taxon>Fungi</taxon>
        <taxon>Dikarya</taxon>
        <taxon>Basidiomycota</taxon>
        <taxon>Agaricomycotina</taxon>
        <taxon>Agaricomycetes</taxon>
        <taxon>Gloeophyllales</taxon>
        <taxon>Gloeophyllaceae</taxon>
        <taxon>Heliocybe</taxon>
    </lineage>
</organism>
<name>A0A5C3MX25_9AGAM</name>
<dbReference type="EMBL" id="ML213534">
    <property type="protein sequence ID" value="TFK46011.1"/>
    <property type="molecule type" value="Genomic_DNA"/>
</dbReference>
<evidence type="ECO:0000256" key="1">
    <source>
        <dbReference type="SAM" id="MobiDB-lite"/>
    </source>
</evidence>
<proteinExistence type="predicted"/>
<dbReference type="OrthoDB" id="3045172at2759"/>
<feature type="region of interest" description="Disordered" evidence="1">
    <location>
        <begin position="113"/>
        <end position="132"/>
    </location>
</feature>
<evidence type="ECO:0000313" key="3">
    <source>
        <dbReference type="EMBL" id="TFK46011.1"/>
    </source>
</evidence>
<evidence type="ECO:0000313" key="4">
    <source>
        <dbReference type="Proteomes" id="UP000305948"/>
    </source>
</evidence>
<keyword evidence="2" id="KW-0732">Signal</keyword>
<gene>
    <name evidence="3" type="ORF">OE88DRAFT_1648888</name>
</gene>
<protein>
    <submittedName>
        <fullName evidence="3">Uncharacterized protein</fullName>
    </submittedName>
</protein>